<comment type="similarity">
    <text evidence="2">Belongs to the CIA30 family.</text>
</comment>
<keyword evidence="4" id="KW-0143">Chaperone</keyword>
<dbReference type="EMBL" id="LAZP02000297">
    <property type="protein sequence ID" value="PFH58381.1"/>
    <property type="molecule type" value="Genomic_DNA"/>
</dbReference>
<dbReference type="PANTHER" id="PTHR13194">
    <property type="entry name" value="COMPLEX I INTERMEDIATE-ASSOCIATED PROTEIN 30"/>
    <property type="match status" value="1"/>
</dbReference>
<evidence type="ECO:0000313" key="8">
    <source>
        <dbReference type="Proteomes" id="UP000037136"/>
    </source>
</evidence>
<dbReference type="SUPFAM" id="SSF49785">
    <property type="entry name" value="Galactose-binding domain-like"/>
    <property type="match status" value="1"/>
</dbReference>
<evidence type="ECO:0000256" key="2">
    <source>
        <dbReference type="ARBA" id="ARBA00007884"/>
    </source>
</evidence>
<evidence type="ECO:0000256" key="5">
    <source>
        <dbReference type="SAM" id="MobiDB-lite"/>
    </source>
</evidence>
<dbReference type="AlphaFoldDB" id="A0A2A9PBK3"/>
<evidence type="ECO:0000256" key="3">
    <source>
        <dbReference type="ARBA" id="ARBA00023128"/>
    </source>
</evidence>
<dbReference type="Proteomes" id="UP000037136">
    <property type="component" value="Unassembled WGS sequence"/>
</dbReference>
<dbReference type="GO" id="GO:0005739">
    <property type="term" value="C:mitochondrion"/>
    <property type="evidence" value="ECO:0007669"/>
    <property type="project" value="UniProtKB-SubCell"/>
</dbReference>
<feature type="compositionally biased region" description="Low complexity" evidence="5">
    <location>
        <begin position="87"/>
        <end position="124"/>
    </location>
</feature>
<evidence type="ECO:0000256" key="4">
    <source>
        <dbReference type="ARBA" id="ARBA00023186"/>
    </source>
</evidence>
<dbReference type="GO" id="GO:0051082">
    <property type="term" value="F:unfolded protein binding"/>
    <property type="evidence" value="ECO:0007669"/>
    <property type="project" value="TreeGrafter"/>
</dbReference>
<name>A0A2A9PBK3_OPHUN</name>
<gene>
    <name evidence="7" type="ORF">XA68_13745</name>
</gene>
<dbReference type="GO" id="GO:0010257">
    <property type="term" value="P:NADH dehydrogenase complex assembly"/>
    <property type="evidence" value="ECO:0007669"/>
    <property type="project" value="TreeGrafter"/>
</dbReference>
<feature type="domain" description="NADH:ubiquinone oxidoreductase intermediate-associated protein 30" evidence="6">
    <location>
        <begin position="43"/>
        <end position="261"/>
    </location>
</feature>
<dbReference type="Pfam" id="PF08547">
    <property type="entry name" value="CIA30"/>
    <property type="match status" value="1"/>
</dbReference>
<evidence type="ECO:0000256" key="1">
    <source>
        <dbReference type="ARBA" id="ARBA00004173"/>
    </source>
</evidence>
<dbReference type="InterPro" id="IPR013857">
    <property type="entry name" value="NADH-UbQ_OxRdtase-assoc_prot30"/>
</dbReference>
<keyword evidence="8" id="KW-1185">Reference proteome</keyword>
<dbReference type="OrthoDB" id="42561at2759"/>
<reference evidence="7 8" key="1">
    <citation type="journal article" date="2015" name="BMC Genomics">
        <title>Gene expression during zombie ant biting behavior reflects the complexity underlying fungal parasitic behavioral manipulation.</title>
        <authorList>
            <person name="de Bekker C."/>
            <person name="Ohm R.A."/>
            <person name="Loreto R.G."/>
            <person name="Sebastian A."/>
            <person name="Albert I."/>
            <person name="Merrow M."/>
            <person name="Brachmann A."/>
            <person name="Hughes D.P."/>
        </authorList>
    </citation>
    <scope>NUCLEOTIDE SEQUENCE [LARGE SCALE GENOMIC DNA]</scope>
    <source>
        <strain evidence="7 8">SC16a</strain>
    </source>
</reference>
<evidence type="ECO:0000259" key="6">
    <source>
        <dbReference type="Pfam" id="PF08547"/>
    </source>
</evidence>
<dbReference type="InterPro" id="IPR039131">
    <property type="entry name" value="NDUFAF1"/>
</dbReference>
<proteinExistence type="inferred from homology"/>
<keyword evidence="3" id="KW-0496">Mitochondrion</keyword>
<dbReference type="PANTHER" id="PTHR13194:SF18">
    <property type="entry name" value="COMPLEX I INTERMEDIATE-ASSOCIATED PROTEIN 30, MITOCHONDRIAL"/>
    <property type="match status" value="1"/>
</dbReference>
<accession>A0A2A9PBK3</accession>
<protein>
    <recommendedName>
        <fullName evidence="6">NADH:ubiquinone oxidoreductase intermediate-associated protein 30 domain-containing protein</fullName>
    </recommendedName>
</protein>
<feature type="region of interest" description="Disordered" evidence="5">
    <location>
        <begin position="87"/>
        <end position="149"/>
    </location>
</feature>
<dbReference type="InterPro" id="IPR008979">
    <property type="entry name" value="Galactose-bd-like_sf"/>
</dbReference>
<dbReference type="GO" id="GO:0006120">
    <property type="term" value="P:mitochondrial electron transport, NADH to ubiquinone"/>
    <property type="evidence" value="ECO:0007669"/>
    <property type="project" value="TreeGrafter"/>
</dbReference>
<evidence type="ECO:0000313" key="7">
    <source>
        <dbReference type="EMBL" id="PFH58381.1"/>
    </source>
</evidence>
<comment type="subcellular location">
    <subcellularLocation>
        <location evidence="1">Mitochondrion</location>
    </subcellularLocation>
</comment>
<sequence>MRASRPLLARGFLSRSLDELHRRASIAWNLEAVKGAKKPRPLYDFRDAASVRDCILMSDDLIGGSSKSSLDFVSSDTESFVSFSSSSAVSSTTSPASTPSSTSSSASSSNLSSSSSSPTQSPTSYARFHGSISVRLPPDRPTIGRSGYAAFRTPDQRPTVFGRSVWDIDPYVYLGLRVKSDGRAYFINVQTEAIEPSDLHQHRLFVKRPGQWETVFVKWNDFVRTNHGFVVEPQTELLRQKVGTLGFGLTDRVEGPFELCVERVWATNDASIAAADAIDVADESEGGQLRNRRGEPIPW</sequence>
<comment type="caution">
    <text evidence="7">The sequence shown here is derived from an EMBL/GenBank/DDBJ whole genome shotgun (WGS) entry which is preliminary data.</text>
</comment>
<organism evidence="7 8">
    <name type="scientific">Ophiocordyceps unilateralis</name>
    <name type="common">Zombie-ant fungus</name>
    <name type="synonym">Torrubia unilateralis</name>
    <dbReference type="NCBI Taxonomy" id="268505"/>
    <lineage>
        <taxon>Eukaryota</taxon>
        <taxon>Fungi</taxon>
        <taxon>Dikarya</taxon>
        <taxon>Ascomycota</taxon>
        <taxon>Pezizomycotina</taxon>
        <taxon>Sordariomycetes</taxon>
        <taxon>Hypocreomycetidae</taxon>
        <taxon>Hypocreales</taxon>
        <taxon>Ophiocordycipitaceae</taxon>
        <taxon>Ophiocordyceps</taxon>
    </lineage>
</organism>
<dbReference type="STRING" id="268505.A0A2A9PBK3"/>
<reference evidence="7 8" key="2">
    <citation type="journal article" date="2017" name="Sci. Rep.">
        <title>Ant-infecting Ophiocordyceps genomes reveal a high diversity of potential behavioral manipulation genes and a possible major role for enterotoxins.</title>
        <authorList>
            <person name="de Bekker C."/>
            <person name="Ohm R.A."/>
            <person name="Evans H.C."/>
            <person name="Brachmann A."/>
            <person name="Hughes D.P."/>
        </authorList>
    </citation>
    <scope>NUCLEOTIDE SEQUENCE [LARGE SCALE GENOMIC DNA]</scope>
    <source>
        <strain evidence="7 8">SC16a</strain>
    </source>
</reference>